<sequence length="120" mass="12922">MANYPKAIGPYSAYKVVGNLVYCSGQIPLDPNSGEVIGDDIKAQTTQALKNVGGILEELNLSYKNIVKTTVFLTDMSEFGAMNEVYAGFFSQPYPARSAVAVKELPKGVKVEVEVIASIE</sequence>
<organism evidence="2 4">
    <name type="scientific">Campylobacter vicugnae</name>
    <dbReference type="NCBI Taxonomy" id="1660076"/>
    <lineage>
        <taxon>Bacteria</taxon>
        <taxon>Pseudomonadati</taxon>
        <taxon>Campylobacterota</taxon>
        <taxon>Epsilonproteobacteria</taxon>
        <taxon>Campylobacterales</taxon>
        <taxon>Campylobacteraceae</taxon>
        <taxon>Campylobacter</taxon>
    </lineage>
</organism>
<dbReference type="PANTHER" id="PTHR11803">
    <property type="entry name" value="2-IMINOBUTANOATE/2-IMINOPROPANOATE DEAMINASE RIDA"/>
    <property type="match status" value="1"/>
</dbReference>
<name>A0A1X9T3R9_9BACT</name>
<evidence type="ECO:0000313" key="5">
    <source>
        <dbReference type="Proteomes" id="UP001318120"/>
    </source>
</evidence>
<evidence type="ECO:0000313" key="4">
    <source>
        <dbReference type="Proteomes" id="UP000194265"/>
    </source>
</evidence>
<dbReference type="CDD" id="cd00448">
    <property type="entry name" value="YjgF_YER057c_UK114_family"/>
    <property type="match status" value="1"/>
</dbReference>
<dbReference type="OrthoDB" id="9808943at2"/>
<dbReference type="GeneID" id="93114137"/>
<evidence type="ECO:0000313" key="2">
    <source>
        <dbReference type="EMBL" id="ARR03111.1"/>
    </source>
</evidence>
<gene>
    <name evidence="2" type="primary">cfiP</name>
    <name evidence="2" type="ORF">CVIC8964_1743</name>
    <name evidence="3" type="ORF">CVIC9261_08470</name>
</gene>
<dbReference type="NCBIfam" id="TIGR00004">
    <property type="entry name" value="Rid family detoxifying hydrolase"/>
    <property type="match status" value="1"/>
</dbReference>
<dbReference type="GO" id="GO:0019239">
    <property type="term" value="F:deaminase activity"/>
    <property type="evidence" value="ECO:0007669"/>
    <property type="project" value="TreeGrafter"/>
</dbReference>
<dbReference type="Pfam" id="PF01042">
    <property type="entry name" value="Ribonuc_L-PSP"/>
    <property type="match status" value="1"/>
</dbReference>
<dbReference type="SUPFAM" id="SSF55298">
    <property type="entry name" value="YjgF-like"/>
    <property type="match status" value="1"/>
</dbReference>
<dbReference type="PANTHER" id="PTHR11803:SF39">
    <property type="entry name" value="2-IMINOBUTANOATE_2-IMINOPROPANOATE DEAMINASE"/>
    <property type="match status" value="1"/>
</dbReference>
<reference evidence="4 5" key="1">
    <citation type="journal article" date="2017" name="Genome Biol. Evol.">
        <title>Comparative Genomic Analysis Identifies a Campylobacter Clade Deficient in Selenium Metabolism.</title>
        <authorList>
            <person name="Miller W.G."/>
            <person name="Yee E."/>
            <person name="Lopes B.S."/>
            <person name="Chapman M.H."/>
            <person name="Huynh S."/>
            <person name="Bono J.L."/>
            <person name="Parker C.T."/>
            <person name="Strachan N.J.C."/>
            <person name="Forbes K.J."/>
        </authorList>
    </citation>
    <scope>NUCLEOTIDE SEQUENCE [LARGE SCALE GENOMIC DNA]</scope>
    <source>
        <strain evidence="2 4">RM8964</strain>
        <strain evidence="3 5">RM9261</strain>
    </source>
</reference>
<proteinExistence type="inferred from homology"/>
<evidence type="ECO:0000313" key="3">
    <source>
        <dbReference type="EMBL" id="WWC41724.1"/>
    </source>
</evidence>
<dbReference type="Proteomes" id="UP001318120">
    <property type="component" value="Chromosome"/>
</dbReference>
<dbReference type="EMBL" id="CP018791">
    <property type="protein sequence ID" value="ARR03111.1"/>
    <property type="molecule type" value="Genomic_DNA"/>
</dbReference>
<dbReference type="InterPro" id="IPR006056">
    <property type="entry name" value="RidA"/>
</dbReference>
<dbReference type="Gene3D" id="3.30.1330.40">
    <property type="entry name" value="RutC-like"/>
    <property type="match status" value="1"/>
</dbReference>
<dbReference type="RefSeq" id="WP_086254656.1">
    <property type="nucleotide sequence ID" value="NZ_CP018791.1"/>
</dbReference>
<evidence type="ECO:0000256" key="1">
    <source>
        <dbReference type="ARBA" id="ARBA00010552"/>
    </source>
</evidence>
<dbReference type="STRING" id="1660074.CVIC8964_1743"/>
<dbReference type="InterPro" id="IPR006175">
    <property type="entry name" value="YjgF/YER057c/UK114"/>
</dbReference>
<dbReference type="AlphaFoldDB" id="A0A1X9T3R9"/>
<dbReference type="Proteomes" id="UP000194265">
    <property type="component" value="Chromosome"/>
</dbReference>
<dbReference type="FunFam" id="3.30.1330.40:FF:000001">
    <property type="entry name" value="L-PSP family endoribonuclease"/>
    <property type="match status" value="1"/>
</dbReference>
<protein>
    <submittedName>
        <fullName evidence="2">Reactive intermediate/imine deaminase</fullName>
    </submittedName>
    <submittedName>
        <fullName evidence="3">RidA family protein</fullName>
    </submittedName>
</protein>
<keyword evidence="5" id="KW-1185">Reference proteome</keyword>
<dbReference type="EMBL" id="CP144916">
    <property type="protein sequence ID" value="WWC41724.1"/>
    <property type="molecule type" value="Genomic_DNA"/>
</dbReference>
<dbReference type="InterPro" id="IPR035959">
    <property type="entry name" value="RutC-like_sf"/>
</dbReference>
<dbReference type="GO" id="GO:0005829">
    <property type="term" value="C:cytosol"/>
    <property type="evidence" value="ECO:0007669"/>
    <property type="project" value="TreeGrafter"/>
</dbReference>
<comment type="similarity">
    <text evidence="1">Belongs to the RutC family.</text>
</comment>
<dbReference type="KEGG" id="camz:CVIC12175_1616"/>
<accession>A0A1X9T3R9</accession>
<reference evidence="3" key="2">
    <citation type="submission" date="2024-02" db="EMBL/GenBank/DDBJ databases">
        <authorList>
            <person name="Miller W.G."/>
            <person name="Yee E."/>
            <person name="Lopes B.S."/>
            <person name="Chapman M.H."/>
            <person name="Huynh S."/>
            <person name="Bono J.L."/>
            <person name="Parker C.T."/>
            <person name="Strachan N.J.C."/>
            <person name="Forbes K.J."/>
        </authorList>
    </citation>
    <scope>NUCLEOTIDE SEQUENCE</scope>
    <source>
        <strain evidence="3">RM9261</strain>
    </source>
</reference>